<comment type="subcellular location">
    <subcellularLocation>
        <location evidence="1">Cell membrane</location>
        <topology evidence="1">Multi-pass membrane protein</topology>
    </subcellularLocation>
</comment>
<feature type="compositionally biased region" description="Low complexity" evidence="7">
    <location>
        <begin position="260"/>
        <end position="272"/>
    </location>
</feature>
<sequence>IGTDAGLFLFVALGVVVWWRSRPAGARTMALAALVPVGTAFGYVVSETLKTFVQEERPCRAVVGAAASIAECPAYGDWSFPSNHAAIAGAFAMALALAWRRIAWVTMPLAVLMAFSRVFVGVHYPHDVAAGLVVGALMVVLFVRLLTGPATKLVETMRTSGSAAANWLAGPGEAERGEADREPERDPQRDERRAQAAQASHAGHAAHAGHAPEAPAAAPEPGYGYGHQGRQAAGQAEQYGYGQGGQYDQYGRPFPQQSRQPADQAPYADPDPYSTPYNTPQSPSLTDPYAGQGGAPQQWQDPGQDPQGDWGRQGATYRHGG</sequence>
<dbReference type="InterPro" id="IPR036938">
    <property type="entry name" value="PAP2/HPO_sf"/>
</dbReference>
<dbReference type="AlphaFoldDB" id="Q2UZG5"/>
<keyword evidence="5 8" id="KW-1133">Transmembrane helix</keyword>
<feature type="compositionally biased region" description="Low complexity" evidence="7">
    <location>
        <begin position="287"/>
        <end position="314"/>
    </location>
</feature>
<feature type="compositionally biased region" description="Low complexity" evidence="7">
    <location>
        <begin position="195"/>
        <end position="251"/>
    </location>
</feature>
<dbReference type="InterPro" id="IPR000326">
    <property type="entry name" value="PAP2/HPO"/>
</dbReference>
<dbReference type="GO" id="GO:0005886">
    <property type="term" value="C:plasma membrane"/>
    <property type="evidence" value="ECO:0007669"/>
    <property type="project" value="UniProtKB-SubCell"/>
</dbReference>
<dbReference type="GO" id="GO:0016787">
    <property type="term" value="F:hydrolase activity"/>
    <property type="evidence" value="ECO:0007669"/>
    <property type="project" value="UniProtKB-KW"/>
</dbReference>
<feature type="transmembrane region" description="Helical" evidence="8">
    <location>
        <begin position="102"/>
        <end position="122"/>
    </location>
</feature>
<evidence type="ECO:0000256" key="1">
    <source>
        <dbReference type="ARBA" id="ARBA00004651"/>
    </source>
</evidence>
<proteinExistence type="predicted"/>
<name>Q2UZG5_9ACTN</name>
<dbReference type="Pfam" id="PF01569">
    <property type="entry name" value="PAP2"/>
    <property type="match status" value="1"/>
</dbReference>
<evidence type="ECO:0000256" key="2">
    <source>
        <dbReference type="ARBA" id="ARBA00022475"/>
    </source>
</evidence>
<evidence type="ECO:0000256" key="7">
    <source>
        <dbReference type="SAM" id="MobiDB-lite"/>
    </source>
</evidence>
<dbReference type="Gene3D" id="1.20.144.10">
    <property type="entry name" value="Phosphatidic acid phosphatase type 2/haloperoxidase"/>
    <property type="match status" value="1"/>
</dbReference>
<keyword evidence="4" id="KW-0378">Hydrolase</keyword>
<dbReference type="PANTHER" id="PTHR14969:SF62">
    <property type="entry name" value="DECAPRENYLPHOSPHORYL-5-PHOSPHORIBOSE PHOSPHATASE RV3807C-RELATED"/>
    <property type="match status" value="1"/>
</dbReference>
<dbReference type="SUPFAM" id="SSF48317">
    <property type="entry name" value="Acid phosphatase/Vanadium-dependent haloperoxidase"/>
    <property type="match status" value="1"/>
</dbReference>
<keyword evidence="6 8" id="KW-0472">Membrane</keyword>
<dbReference type="EMBL" id="AJ845083">
    <property type="protein sequence ID" value="CAH60126.1"/>
    <property type="molecule type" value="Genomic_DNA"/>
</dbReference>
<protein>
    <submittedName>
        <fullName evidence="10">Putative transport permease</fullName>
    </submittedName>
</protein>
<feature type="domain" description="Phosphatidic acid phosphatase type 2/haloperoxidase" evidence="9">
    <location>
        <begin position="32"/>
        <end position="143"/>
    </location>
</feature>
<evidence type="ECO:0000313" key="10">
    <source>
        <dbReference type="EMBL" id="CAH60126.1"/>
    </source>
</evidence>
<evidence type="ECO:0000256" key="8">
    <source>
        <dbReference type="SAM" id="Phobius"/>
    </source>
</evidence>
<evidence type="ECO:0000256" key="4">
    <source>
        <dbReference type="ARBA" id="ARBA00022801"/>
    </source>
</evidence>
<keyword evidence="2" id="KW-1003">Cell membrane</keyword>
<feature type="non-terminal residue" evidence="10">
    <location>
        <position position="1"/>
    </location>
</feature>
<reference evidence="10" key="1">
    <citation type="submission" date="2005-02" db="EMBL/GenBank/DDBJ databases">
        <title>Comparison of the gene clusters for the biosynthesis of aminoglycoside antibiotics gentamicin (Micromonospora echinospora DSM 43036), fortimicin (Micromonospora olivasterospora DSM 43868), kanamycin (Streptomyces kanamyceticus DSM 40500) and istamycin (Streptomyces tenjimariensis ATCC 31603).</title>
        <authorList>
            <person name="Aboshanab K.M."/>
            <person name="Schmidt-Beissner H."/>
            <person name="Wehmeier U.F."/>
            <person name="Welzel K."/>
            <person name="Vente A."/>
            <person name="Piepersberg W."/>
        </authorList>
    </citation>
    <scope>NUCLEOTIDE SEQUENCE</scope>
    <source>
        <strain evidence="10">ATCC 31603</strain>
    </source>
</reference>
<feature type="transmembrane region" description="Helical" evidence="8">
    <location>
        <begin position="128"/>
        <end position="147"/>
    </location>
</feature>
<feature type="compositionally biased region" description="Basic and acidic residues" evidence="7">
    <location>
        <begin position="173"/>
        <end position="194"/>
    </location>
</feature>
<organism evidence="10">
    <name type="scientific">Streptomyces tenjimariensis</name>
    <dbReference type="NCBI Taxonomy" id="29308"/>
    <lineage>
        <taxon>Bacteria</taxon>
        <taxon>Bacillati</taxon>
        <taxon>Actinomycetota</taxon>
        <taxon>Actinomycetes</taxon>
        <taxon>Kitasatosporales</taxon>
        <taxon>Streptomycetaceae</taxon>
        <taxon>Streptomyces</taxon>
    </lineage>
</organism>
<feature type="compositionally biased region" description="Polar residues" evidence="7">
    <location>
        <begin position="275"/>
        <end position="285"/>
    </location>
</feature>
<feature type="region of interest" description="Disordered" evidence="7">
    <location>
        <begin position="164"/>
        <end position="321"/>
    </location>
</feature>
<dbReference type="SMART" id="SM00014">
    <property type="entry name" value="acidPPc"/>
    <property type="match status" value="1"/>
</dbReference>
<evidence type="ECO:0000256" key="3">
    <source>
        <dbReference type="ARBA" id="ARBA00022692"/>
    </source>
</evidence>
<evidence type="ECO:0000256" key="5">
    <source>
        <dbReference type="ARBA" id="ARBA00022989"/>
    </source>
</evidence>
<accession>Q2UZG5</accession>
<feature type="transmembrane region" description="Helical" evidence="8">
    <location>
        <begin position="6"/>
        <end position="21"/>
    </location>
</feature>
<evidence type="ECO:0000259" key="9">
    <source>
        <dbReference type="SMART" id="SM00014"/>
    </source>
</evidence>
<evidence type="ECO:0000256" key="6">
    <source>
        <dbReference type="ARBA" id="ARBA00023136"/>
    </source>
</evidence>
<dbReference type="PANTHER" id="PTHR14969">
    <property type="entry name" value="SPHINGOSINE-1-PHOSPHATE PHOSPHOHYDROLASE"/>
    <property type="match status" value="1"/>
</dbReference>
<keyword evidence="3 8" id="KW-0812">Transmembrane</keyword>